<keyword evidence="3" id="KW-1185">Reference proteome</keyword>
<evidence type="ECO:0000313" key="2">
    <source>
        <dbReference type="EMBL" id="THD83498.1"/>
    </source>
</evidence>
<keyword evidence="1" id="KW-0472">Membrane</keyword>
<evidence type="ECO:0000256" key="1">
    <source>
        <dbReference type="SAM" id="Phobius"/>
    </source>
</evidence>
<dbReference type="RefSeq" id="WP_136394393.1">
    <property type="nucleotide sequence ID" value="NZ_SSND01000002.1"/>
</dbReference>
<feature type="transmembrane region" description="Helical" evidence="1">
    <location>
        <begin position="72"/>
        <end position="90"/>
    </location>
</feature>
<keyword evidence="1" id="KW-0812">Transmembrane</keyword>
<feature type="transmembrane region" description="Helical" evidence="1">
    <location>
        <begin position="47"/>
        <end position="65"/>
    </location>
</feature>
<sequence length="132" mass="13884">MGPFRGRLIAAGAGLAAPRAALAEVCDKIRPAWDAAAGPIGWWGEFAHVFGSIPVMALLTVFLVSMWRGWRWVLAPVSFAAMALAVLLYIGSGAETRAQAVAEGCVGNVYPAAAALALVSVLAFVRFWQKLG</sequence>
<dbReference type="AlphaFoldDB" id="A0A4S3MM77"/>
<proteinExistence type="predicted"/>
<dbReference type="EMBL" id="SSND01000002">
    <property type="protein sequence ID" value="THD83498.1"/>
    <property type="molecule type" value="Genomic_DNA"/>
</dbReference>
<name>A0A4S3MM77_9RHOB</name>
<gene>
    <name evidence="2" type="ORF">E7811_09440</name>
</gene>
<reference evidence="2 3" key="1">
    <citation type="submission" date="2019-04" db="EMBL/GenBank/DDBJ databases">
        <title>Draft genome sequence of Gemmobacter aestuarii sp. nov.</title>
        <authorList>
            <person name="Hameed A."/>
            <person name="Lin S.-Y."/>
            <person name="Shahina M."/>
            <person name="Lai W.-A."/>
            <person name="Young C.-C."/>
        </authorList>
    </citation>
    <scope>NUCLEOTIDE SEQUENCE [LARGE SCALE GENOMIC DNA]</scope>
    <source>
        <strain evidence="2 3">CC-PW-75</strain>
    </source>
</reference>
<comment type="caution">
    <text evidence="2">The sequence shown here is derived from an EMBL/GenBank/DDBJ whole genome shotgun (WGS) entry which is preliminary data.</text>
</comment>
<dbReference type="Proteomes" id="UP000309450">
    <property type="component" value="Unassembled WGS sequence"/>
</dbReference>
<evidence type="ECO:0000313" key="3">
    <source>
        <dbReference type="Proteomes" id="UP000309450"/>
    </source>
</evidence>
<protein>
    <submittedName>
        <fullName evidence="2">Uncharacterized protein</fullName>
    </submittedName>
</protein>
<keyword evidence="1" id="KW-1133">Transmembrane helix</keyword>
<feature type="transmembrane region" description="Helical" evidence="1">
    <location>
        <begin position="110"/>
        <end position="128"/>
    </location>
</feature>
<organism evidence="2 3">
    <name type="scientific">Aliigemmobacter aestuarii</name>
    <dbReference type="NCBI Taxonomy" id="1445661"/>
    <lineage>
        <taxon>Bacteria</taxon>
        <taxon>Pseudomonadati</taxon>
        <taxon>Pseudomonadota</taxon>
        <taxon>Alphaproteobacteria</taxon>
        <taxon>Rhodobacterales</taxon>
        <taxon>Paracoccaceae</taxon>
        <taxon>Aliigemmobacter</taxon>
    </lineage>
</organism>
<dbReference type="OrthoDB" id="8419758at2"/>
<accession>A0A4S3MM77</accession>